<keyword evidence="3 9" id="KW-0813">Transport</keyword>
<dbReference type="PANTHER" id="PTHR30614:SF37">
    <property type="entry name" value="AMINO-ACID ABC TRANSPORTER PERMEASE PROTEIN YHDX-RELATED"/>
    <property type="match status" value="1"/>
</dbReference>
<dbReference type="Gene3D" id="1.10.3720.10">
    <property type="entry name" value="MetI-like"/>
    <property type="match status" value="1"/>
</dbReference>
<comment type="caution">
    <text evidence="11">The sequence shown here is derived from an EMBL/GenBank/DDBJ whole genome shotgun (WGS) entry which is preliminary data.</text>
</comment>
<keyword evidence="12" id="KW-1185">Reference proteome</keyword>
<comment type="subcellular location">
    <subcellularLocation>
        <location evidence="1">Cell inner membrane</location>
        <topology evidence="1">Multi-pass membrane protein</topology>
    </subcellularLocation>
    <subcellularLocation>
        <location evidence="9">Cell membrane</location>
        <topology evidence="9">Multi-pass membrane protein</topology>
    </subcellularLocation>
</comment>
<feature type="transmembrane region" description="Helical" evidence="9">
    <location>
        <begin position="148"/>
        <end position="170"/>
    </location>
</feature>
<keyword evidence="7 9" id="KW-1133">Transmembrane helix</keyword>
<dbReference type="Pfam" id="PF00528">
    <property type="entry name" value="BPD_transp_1"/>
    <property type="match status" value="1"/>
</dbReference>
<dbReference type="NCBIfam" id="TIGR01726">
    <property type="entry name" value="HEQRo_perm_3TM"/>
    <property type="match status" value="1"/>
</dbReference>
<keyword evidence="8 9" id="KW-0472">Membrane</keyword>
<dbReference type="OrthoDB" id="3181282at2"/>
<dbReference type="PROSITE" id="PS50928">
    <property type="entry name" value="ABC_TM1"/>
    <property type="match status" value="1"/>
</dbReference>
<evidence type="ECO:0000256" key="8">
    <source>
        <dbReference type="ARBA" id="ARBA00023136"/>
    </source>
</evidence>
<evidence type="ECO:0000313" key="12">
    <source>
        <dbReference type="Proteomes" id="UP000217944"/>
    </source>
</evidence>
<sequence>MGYEFDWHVLIEYKQLLIDGFITTIKLSVLGIFFSFIIGSIVGIGRASKNFWISLFASYYVESFRNIPLIVQMFFIYFTFTLSQIFPFLNSWGEFLHINDVDAFFSALLALILYTGAYIGEVVKAGIRSIPKGQFEAAMSLGMNKFQVMWYIIYPQAVRIIIPPLTSQFLNLIKNSSLAMTIGVAELTFATQQIDALTFRGFEAATAVTILYIILTLTTSFIMNLIEIKFSKGVKNA</sequence>
<name>A0A292YFL5_9BACT</name>
<comment type="similarity">
    <text evidence="2">Belongs to the binding-protein-dependent transport system permease family. HisMQ subfamily.</text>
</comment>
<dbReference type="InterPro" id="IPR035906">
    <property type="entry name" value="MetI-like_sf"/>
</dbReference>
<evidence type="ECO:0000256" key="1">
    <source>
        <dbReference type="ARBA" id="ARBA00004429"/>
    </source>
</evidence>
<dbReference type="GO" id="GO:0043190">
    <property type="term" value="C:ATP-binding cassette (ABC) transporter complex"/>
    <property type="evidence" value="ECO:0007669"/>
    <property type="project" value="InterPro"/>
</dbReference>
<feature type="transmembrane region" description="Helical" evidence="9">
    <location>
        <begin position="106"/>
        <end position="127"/>
    </location>
</feature>
<evidence type="ECO:0000313" key="11">
    <source>
        <dbReference type="EMBL" id="GAX87939.1"/>
    </source>
</evidence>
<dbReference type="RefSeq" id="WP_096259498.1">
    <property type="nucleotide sequence ID" value="NZ_BDME01000002.1"/>
</dbReference>
<feature type="transmembrane region" description="Helical" evidence="9">
    <location>
        <begin position="204"/>
        <end position="226"/>
    </location>
</feature>
<keyword evidence="6" id="KW-0029">Amino-acid transport</keyword>
<feature type="transmembrane region" description="Helical" evidence="9">
    <location>
        <begin position="20"/>
        <end position="45"/>
    </location>
</feature>
<evidence type="ECO:0000256" key="5">
    <source>
        <dbReference type="ARBA" id="ARBA00022692"/>
    </source>
</evidence>
<evidence type="ECO:0000256" key="6">
    <source>
        <dbReference type="ARBA" id="ARBA00022970"/>
    </source>
</evidence>
<reference evidence="11 12" key="1">
    <citation type="journal article" date="2017" name="Syst. Appl. Microbiol.">
        <title>Lebetimonas natsushimae sp. nov., a novel strictly anaerobic, moderately thermophilic chemoautotroph isolated from a deep-sea hydrothermal vent polychaete nest in the Mid-Okinawa Trough.</title>
        <authorList>
            <person name="Nagata R."/>
            <person name="Takaki Y."/>
            <person name="Tame A."/>
            <person name="Nunoura T."/>
            <person name="Muto H."/>
            <person name="Mino S."/>
            <person name="Sawayama S."/>
            <person name="Takai K."/>
            <person name="Nakagawa S."/>
        </authorList>
    </citation>
    <scope>NUCLEOTIDE SEQUENCE [LARGE SCALE GENOMIC DNA]</scope>
    <source>
        <strain evidence="11 12">HS1857</strain>
    </source>
</reference>
<evidence type="ECO:0000256" key="2">
    <source>
        <dbReference type="ARBA" id="ARBA00010072"/>
    </source>
</evidence>
<dbReference type="AlphaFoldDB" id="A0A292YFL5"/>
<keyword evidence="5 9" id="KW-0812">Transmembrane</keyword>
<dbReference type="GO" id="GO:0022857">
    <property type="term" value="F:transmembrane transporter activity"/>
    <property type="evidence" value="ECO:0007669"/>
    <property type="project" value="InterPro"/>
</dbReference>
<keyword evidence="4" id="KW-1003">Cell membrane</keyword>
<dbReference type="InterPro" id="IPR010065">
    <property type="entry name" value="AA_ABC_transptr_permease_3TM"/>
</dbReference>
<evidence type="ECO:0000256" key="9">
    <source>
        <dbReference type="RuleBase" id="RU363032"/>
    </source>
</evidence>
<evidence type="ECO:0000256" key="7">
    <source>
        <dbReference type="ARBA" id="ARBA00022989"/>
    </source>
</evidence>
<dbReference type="SUPFAM" id="SSF161098">
    <property type="entry name" value="MetI-like"/>
    <property type="match status" value="1"/>
</dbReference>
<evidence type="ECO:0000259" key="10">
    <source>
        <dbReference type="PROSITE" id="PS50928"/>
    </source>
</evidence>
<dbReference type="InterPro" id="IPR043429">
    <property type="entry name" value="ArtM/GltK/GlnP/TcyL/YhdX-like"/>
</dbReference>
<proteinExistence type="inferred from homology"/>
<feature type="transmembrane region" description="Helical" evidence="9">
    <location>
        <begin position="66"/>
        <end position="86"/>
    </location>
</feature>
<dbReference type="EMBL" id="BDME01000002">
    <property type="protein sequence ID" value="GAX87939.1"/>
    <property type="molecule type" value="Genomic_DNA"/>
</dbReference>
<dbReference type="GO" id="GO:0006865">
    <property type="term" value="P:amino acid transport"/>
    <property type="evidence" value="ECO:0007669"/>
    <property type="project" value="UniProtKB-KW"/>
</dbReference>
<feature type="domain" description="ABC transmembrane type-1" evidence="10">
    <location>
        <begin position="21"/>
        <end position="223"/>
    </location>
</feature>
<protein>
    <submittedName>
        <fullName evidence="11">Polar amino acid transport system permease protein</fullName>
    </submittedName>
</protein>
<dbReference type="Proteomes" id="UP000217944">
    <property type="component" value="Unassembled WGS sequence"/>
</dbReference>
<evidence type="ECO:0000256" key="4">
    <source>
        <dbReference type="ARBA" id="ARBA00022475"/>
    </source>
</evidence>
<dbReference type="InterPro" id="IPR000515">
    <property type="entry name" value="MetI-like"/>
</dbReference>
<dbReference type="CDD" id="cd06261">
    <property type="entry name" value="TM_PBP2"/>
    <property type="match status" value="1"/>
</dbReference>
<evidence type="ECO:0000256" key="3">
    <source>
        <dbReference type="ARBA" id="ARBA00022448"/>
    </source>
</evidence>
<accession>A0A292YFL5</accession>
<dbReference type="PANTHER" id="PTHR30614">
    <property type="entry name" value="MEMBRANE COMPONENT OF AMINO ACID ABC TRANSPORTER"/>
    <property type="match status" value="1"/>
</dbReference>
<gene>
    <name evidence="11" type="ORF">LNAT_P1236</name>
</gene>
<organism evidence="11 12">
    <name type="scientific">Lebetimonas natsushimae</name>
    <dbReference type="NCBI Taxonomy" id="1936991"/>
    <lineage>
        <taxon>Bacteria</taxon>
        <taxon>Pseudomonadati</taxon>
        <taxon>Campylobacterota</taxon>
        <taxon>Epsilonproteobacteria</taxon>
        <taxon>Nautiliales</taxon>
        <taxon>Nautiliaceae</taxon>
        <taxon>Lebetimonas</taxon>
    </lineage>
</organism>